<organism evidence="1 2">
    <name type="scientific">Polyplax serrata</name>
    <name type="common">Common mouse louse</name>
    <dbReference type="NCBI Taxonomy" id="468196"/>
    <lineage>
        <taxon>Eukaryota</taxon>
        <taxon>Metazoa</taxon>
        <taxon>Ecdysozoa</taxon>
        <taxon>Arthropoda</taxon>
        <taxon>Hexapoda</taxon>
        <taxon>Insecta</taxon>
        <taxon>Pterygota</taxon>
        <taxon>Neoptera</taxon>
        <taxon>Paraneoptera</taxon>
        <taxon>Psocodea</taxon>
        <taxon>Troctomorpha</taxon>
        <taxon>Phthiraptera</taxon>
        <taxon>Anoplura</taxon>
        <taxon>Polyplacidae</taxon>
        <taxon>Polyplax</taxon>
    </lineage>
</organism>
<protein>
    <submittedName>
        <fullName evidence="1">Uncharacterized protein</fullName>
    </submittedName>
</protein>
<dbReference type="AlphaFoldDB" id="A0AAN8PVA5"/>
<dbReference type="EMBL" id="JAWJWE010000038">
    <property type="protein sequence ID" value="KAK6622814.1"/>
    <property type="molecule type" value="Genomic_DNA"/>
</dbReference>
<evidence type="ECO:0000313" key="1">
    <source>
        <dbReference type="EMBL" id="KAK6622814.1"/>
    </source>
</evidence>
<evidence type="ECO:0000313" key="2">
    <source>
        <dbReference type="Proteomes" id="UP001372834"/>
    </source>
</evidence>
<dbReference type="Proteomes" id="UP001372834">
    <property type="component" value="Unassembled WGS sequence"/>
</dbReference>
<reference evidence="1 2" key="1">
    <citation type="submission" date="2023-10" db="EMBL/GenBank/DDBJ databases">
        <title>Genomes of two closely related lineages of the louse Polyplax serrata with different host specificities.</title>
        <authorList>
            <person name="Martinu J."/>
            <person name="Tarabai H."/>
            <person name="Stefka J."/>
            <person name="Hypsa V."/>
        </authorList>
    </citation>
    <scope>NUCLEOTIDE SEQUENCE [LARGE SCALE GENOMIC DNA]</scope>
    <source>
        <strain evidence="1">HR10_N</strain>
    </source>
</reference>
<sequence length="106" mass="11710">MRTRKTAREIDFQGVEKLSGATCVTLAQLPGFWPEPFRLTSTADCVVVVAALPGRPQTDLTQPTPPWPGLAWPGLAWGRNPRAGHRRGLCNVNSKEMEFGVDYLFT</sequence>
<proteinExistence type="predicted"/>
<accession>A0AAN8PVA5</accession>
<name>A0AAN8PVA5_POLSC</name>
<gene>
    <name evidence="1" type="ORF">RUM43_008657</name>
</gene>
<comment type="caution">
    <text evidence="1">The sequence shown here is derived from an EMBL/GenBank/DDBJ whole genome shotgun (WGS) entry which is preliminary data.</text>
</comment>